<dbReference type="InterPro" id="IPR039421">
    <property type="entry name" value="Type_1_exporter"/>
</dbReference>
<dbReference type="SUPFAM" id="SSF52540">
    <property type="entry name" value="P-loop containing nucleoside triphosphate hydrolases"/>
    <property type="match status" value="1"/>
</dbReference>
<feature type="domain" description="ABC transporter" evidence="11">
    <location>
        <begin position="332"/>
        <end position="566"/>
    </location>
</feature>
<dbReference type="SUPFAM" id="SSF90123">
    <property type="entry name" value="ABC transporter transmembrane region"/>
    <property type="match status" value="1"/>
</dbReference>
<protein>
    <submittedName>
        <fullName evidence="13">ATP-binding cassette domain-containing protein</fullName>
    </submittedName>
</protein>
<keyword evidence="2" id="KW-0813">Transport</keyword>
<keyword evidence="7 10" id="KW-1133">Transmembrane helix</keyword>
<dbReference type="InterPro" id="IPR011527">
    <property type="entry name" value="ABC1_TM_dom"/>
</dbReference>
<evidence type="ECO:0000256" key="10">
    <source>
        <dbReference type="SAM" id="Phobius"/>
    </source>
</evidence>
<reference evidence="13 14" key="2">
    <citation type="submission" date="2020-02" db="EMBL/GenBank/DDBJ databases">
        <title>Erythrobacter dongmakensis sp. nov., isolated from a tidal mudflat.</title>
        <authorList>
            <person name="Kim I.S."/>
        </authorList>
    </citation>
    <scope>NUCLEOTIDE SEQUENCE [LARGE SCALE GENOMIC DNA]</scope>
    <source>
        <strain evidence="13 14">GH3-10</strain>
    </source>
</reference>
<name>A0A844XAZ6_9SPHN</name>
<dbReference type="PROSITE" id="PS50893">
    <property type="entry name" value="ABC_TRANSPORTER_2"/>
    <property type="match status" value="1"/>
</dbReference>
<dbReference type="GO" id="GO:0005524">
    <property type="term" value="F:ATP binding"/>
    <property type="evidence" value="ECO:0007669"/>
    <property type="project" value="UniProtKB-KW"/>
</dbReference>
<evidence type="ECO:0000256" key="1">
    <source>
        <dbReference type="ARBA" id="ARBA00004651"/>
    </source>
</evidence>
<evidence type="ECO:0000256" key="4">
    <source>
        <dbReference type="ARBA" id="ARBA00022692"/>
    </source>
</evidence>
<dbReference type="InterPro" id="IPR017871">
    <property type="entry name" value="ABC_transporter-like_CS"/>
</dbReference>
<feature type="transmembrane region" description="Helical" evidence="10">
    <location>
        <begin position="20"/>
        <end position="41"/>
    </location>
</feature>
<dbReference type="GO" id="GO:0015421">
    <property type="term" value="F:ABC-type oligopeptide transporter activity"/>
    <property type="evidence" value="ECO:0007669"/>
    <property type="project" value="TreeGrafter"/>
</dbReference>
<evidence type="ECO:0000256" key="6">
    <source>
        <dbReference type="ARBA" id="ARBA00022840"/>
    </source>
</evidence>
<accession>A0A844XAZ6</accession>
<dbReference type="PROSITE" id="PS00211">
    <property type="entry name" value="ABC_TRANSPORTER_1"/>
    <property type="match status" value="1"/>
</dbReference>
<dbReference type="GO" id="GO:0005886">
    <property type="term" value="C:plasma membrane"/>
    <property type="evidence" value="ECO:0007669"/>
    <property type="project" value="UniProtKB-SubCell"/>
</dbReference>
<organism evidence="13 14">
    <name type="scientific">Aurantiacibacter rhizosphaerae</name>
    <dbReference type="NCBI Taxonomy" id="2691582"/>
    <lineage>
        <taxon>Bacteria</taxon>
        <taxon>Pseudomonadati</taxon>
        <taxon>Pseudomonadota</taxon>
        <taxon>Alphaproteobacteria</taxon>
        <taxon>Sphingomonadales</taxon>
        <taxon>Erythrobacteraceae</taxon>
        <taxon>Aurantiacibacter</taxon>
    </lineage>
</organism>
<dbReference type="InterPro" id="IPR003439">
    <property type="entry name" value="ABC_transporter-like_ATP-bd"/>
</dbReference>
<evidence type="ECO:0000256" key="9">
    <source>
        <dbReference type="SAM" id="MobiDB-lite"/>
    </source>
</evidence>
<evidence type="ECO:0000256" key="5">
    <source>
        <dbReference type="ARBA" id="ARBA00022741"/>
    </source>
</evidence>
<evidence type="ECO:0000256" key="3">
    <source>
        <dbReference type="ARBA" id="ARBA00022475"/>
    </source>
</evidence>
<dbReference type="InterPro" id="IPR027417">
    <property type="entry name" value="P-loop_NTPase"/>
</dbReference>
<feature type="compositionally biased region" description="Polar residues" evidence="9">
    <location>
        <begin position="551"/>
        <end position="566"/>
    </location>
</feature>
<keyword evidence="8 10" id="KW-0472">Membrane</keyword>
<dbReference type="RefSeq" id="WP_160484582.1">
    <property type="nucleotide sequence ID" value="NZ_WUBR01000001.1"/>
</dbReference>
<dbReference type="GO" id="GO:0016887">
    <property type="term" value="F:ATP hydrolysis activity"/>
    <property type="evidence" value="ECO:0007669"/>
    <property type="project" value="InterPro"/>
</dbReference>
<dbReference type="Pfam" id="PF00664">
    <property type="entry name" value="ABC_membrane"/>
    <property type="match status" value="1"/>
</dbReference>
<evidence type="ECO:0000256" key="7">
    <source>
        <dbReference type="ARBA" id="ARBA00022989"/>
    </source>
</evidence>
<dbReference type="Proteomes" id="UP000461409">
    <property type="component" value="Unassembled WGS sequence"/>
</dbReference>
<evidence type="ECO:0000313" key="14">
    <source>
        <dbReference type="Proteomes" id="UP000461409"/>
    </source>
</evidence>
<feature type="transmembrane region" description="Helical" evidence="10">
    <location>
        <begin position="236"/>
        <end position="261"/>
    </location>
</feature>
<comment type="subcellular location">
    <subcellularLocation>
        <location evidence="1">Cell membrane</location>
        <topology evidence="1">Multi-pass membrane protein</topology>
    </subcellularLocation>
</comment>
<feature type="transmembrane region" description="Helical" evidence="10">
    <location>
        <begin position="137"/>
        <end position="169"/>
    </location>
</feature>
<dbReference type="Gene3D" id="1.20.1560.10">
    <property type="entry name" value="ABC transporter type 1, transmembrane domain"/>
    <property type="match status" value="1"/>
</dbReference>
<keyword evidence="4 10" id="KW-0812">Transmembrane</keyword>
<feature type="domain" description="ABC transmembrane type-1" evidence="12">
    <location>
        <begin position="18"/>
        <end position="299"/>
    </location>
</feature>
<evidence type="ECO:0000256" key="8">
    <source>
        <dbReference type="ARBA" id="ARBA00023136"/>
    </source>
</evidence>
<comment type="caution">
    <text evidence="13">The sequence shown here is derived from an EMBL/GenBank/DDBJ whole genome shotgun (WGS) entry which is preliminary data.</text>
</comment>
<feature type="transmembrane region" description="Helical" evidence="10">
    <location>
        <begin position="273"/>
        <end position="294"/>
    </location>
</feature>
<sequence>MGLRSLLLHAWAYRKDLALIIALSMLGSAASLSIPWLAARLLGGVIEIRSDQLALMVVLLIVALIIFTGLRITSALVSGVVGSKIEADFREDIYAHVQRLPLGFFDHNRQGDLLALLTWEVSRLSAFLSSTLTSVPAALMTGAGALVILFVLDPLLAFLLPVLLPLYYVTLKVVGRRLRTLATQVQQAEANVFAIAEEDLEMLPAIKAFAREKVRLATYRKVVNKARRLKIHEQKIYAVMGPTLTLITSLAAVVLLLFAYQGVVSDRMSMTELFSFLFYATLLTGPVGSLADLYGQLNSARGTLERLHHVLREAPEPGYANARNNRRFRGWITFSNVWFSYRDRDDTLRDLNLEISAGEIVALVGDNGAGKSTIVKLLLGFYLPREGEIRLDGTDVRDVSLRQLRRSIGYVPQRPLLHNGTVKDNLVLGLKDISEQDVERACRLAQAHDFITRLPKGYATRIGDHGVRLSGGQRQRIALARALLSDPPILVLDEATSMYDLEGEAAFVEACQNALLGRTVILITHRPASLALADRILTISDGEIVGEEMRNSYNSESAAPSLATSMDRSKGRKF</sequence>
<dbReference type="PANTHER" id="PTHR43394">
    <property type="entry name" value="ATP-DEPENDENT PERMEASE MDL1, MITOCHONDRIAL"/>
    <property type="match status" value="1"/>
</dbReference>
<dbReference type="PANTHER" id="PTHR43394:SF1">
    <property type="entry name" value="ATP-BINDING CASSETTE SUB-FAMILY B MEMBER 10, MITOCHONDRIAL"/>
    <property type="match status" value="1"/>
</dbReference>
<evidence type="ECO:0000259" key="12">
    <source>
        <dbReference type="PROSITE" id="PS50929"/>
    </source>
</evidence>
<reference evidence="13 14" key="1">
    <citation type="submission" date="2019-12" db="EMBL/GenBank/DDBJ databases">
        <authorList>
            <person name="Lee S.D."/>
        </authorList>
    </citation>
    <scope>NUCLEOTIDE SEQUENCE [LARGE SCALE GENOMIC DNA]</scope>
    <source>
        <strain evidence="13 14">GH3-10</strain>
    </source>
</reference>
<keyword evidence="6 13" id="KW-0067">ATP-binding</keyword>
<dbReference type="Gene3D" id="3.40.50.300">
    <property type="entry name" value="P-loop containing nucleotide triphosphate hydrolases"/>
    <property type="match status" value="1"/>
</dbReference>
<feature type="region of interest" description="Disordered" evidence="9">
    <location>
        <begin position="551"/>
        <end position="574"/>
    </location>
</feature>
<dbReference type="FunFam" id="3.40.50.300:FF:000299">
    <property type="entry name" value="ABC transporter ATP-binding protein/permease"/>
    <property type="match status" value="1"/>
</dbReference>
<gene>
    <name evidence="13" type="ORF">GRF63_03495</name>
</gene>
<dbReference type="AlphaFoldDB" id="A0A844XAZ6"/>
<proteinExistence type="predicted"/>
<evidence type="ECO:0000256" key="2">
    <source>
        <dbReference type="ARBA" id="ARBA00022448"/>
    </source>
</evidence>
<feature type="transmembrane region" description="Helical" evidence="10">
    <location>
        <begin position="53"/>
        <end position="72"/>
    </location>
</feature>
<evidence type="ECO:0000313" key="13">
    <source>
        <dbReference type="EMBL" id="MWV26963.1"/>
    </source>
</evidence>
<keyword evidence="3" id="KW-1003">Cell membrane</keyword>
<keyword evidence="5" id="KW-0547">Nucleotide-binding</keyword>
<dbReference type="Pfam" id="PF00005">
    <property type="entry name" value="ABC_tran"/>
    <property type="match status" value="1"/>
</dbReference>
<evidence type="ECO:0000259" key="11">
    <source>
        <dbReference type="PROSITE" id="PS50893"/>
    </source>
</evidence>
<dbReference type="SMART" id="SM00382">
    <property type="entry name" value="AAA"/>
    <property type="match status" value="1"/>
</dbReference>
<dbReference type="InterPro" id="IPR003593">
    <property type="entry name" value="AAA+_ATPase"/>
</dbReference>
<dbReference type="PROSITE" id="PS50929">
    <property type="entry name" value="ABC_TM1F"/>
    <property type="match status" value="1"/>
</dbReference>
<dbReference type="InterPro" id="IPR036640">
    <property type="entry name" value="ABC1_TM_sf"/>
</dbReference>
<keyword evidence="14" id="KW-1185">Reference proteome</keyword>
<dbReference type="EMBL" id="WUBR01000001">
    <property type="protein sequence ID" value="MWV26963.1"/>
    <property type="molecule type" value="Genomic_DNA"/>
</dbReference>